<organism evidence="1 2">
    <name type="scientific">Oedothorax gibbosus</name>
    <dbReference type="NCBI Taxonomy" id="931172"/>
    <lineage>
        <taxon>Eukaryota</taxon>
        <taxon>Metazoa</taxon>
        <taxon>Ecdysozoa</taxon>
        <taxon>Arthropoda</taxon>
        <taxon>Chelicerata</taxon>
        <taxon>Arachnida</taxon>
        <taxon>Araneae</taxon>
        <taxon>Araneomorphae</taxon>
        <taxon>Entelegynae</taxon>
        <taxon>Araneoidea</taxon>
        <taxon>Linyphiidae</taxon>
        <taxon>Erigoninae</taxon>
        <taxon>Oedothorax</taxon>
    </lineage>
</organism>
<reference evidence="1 2" key="1">
    <citation type="journal article" date="2022" name="Nat. Ecol. Evol.">
        <title>A masculinizing supergene underlies an exaggerated male reproductive morph in a spider.</title>
        <authorList>
            <person name="Hendrickx F."/>
            <person name="De Corte Z."/>
            <person name="Sonet G."/>
            <person name="Van Belleghem S.M."/>
            <person name="Kostlbacher S."/>
            <person name="Vangestel C."/>
        </authorList>
    </citation>
    <scope>NUCLEOTIDE SEQUENCE [LARGE SCALE GENOMIC DNA]</scope>
    <source>
        <strain evidence="1">W744_W776</strain>
    </source>
</reference>
<keyword evidence="2" id="KW-1185">Reference proteome</keyword>
<accession>A0AAV6VUH7</accession>
<name>A0AAV6VUH7_9ARAC</name>
<dbReference type="EMBL" id="JAFNEN010000018">
    <property type="protein sequence ID" value="KAG8200185.1"/>
    <property type="molecule type" value="Genomic_DNA"/>
</dbReference>
<evidence type="ECO:0000313" key="1">
    <source>
        <dbReference type="EMBL" id="KAG8200185.1"/>
    </source>
</evidence>
<protein>
    <submittedName>
        <fullName evidence="1">Uncharacterized protein</fullName>
    </submittedName>
</protein>
<comment type="caution">
    <text evidence="1">The sequence shown here is derived from an EMBL/GenBank/DDBJ whole genome shotgun (WGS) entry which is preliminary data.</text>
</comment>
<sequence>MNVTNCRLDGLYYWAYYRKMDPFWDHGEDDQLHENTQSYKATAPNRCMQKTNNHQQQTLGSSLGSSDRLPDDKLIVATRQVPNCALLSSSRQFLVFLASLWSNNNYET</sequence>
<dbReference type="Proteomes" id="UP000827092">
    <property type="component" value="Unassembled WGS sequence"/>
</dbReference>
<evidence type="ECO:0000313" key="2">
    <source>
        <dbReference type="Proteomes" id="UP000827092"/>
    </source>
</evidence>
<dbReference type="AlphaFoldDB" id="A0AAV6VUH7"/>
<gene>
    <name evidence="1" type="ORF">JTE90_024968</name>
</gene>
<proteinExistence type="predicted"/>